<evidence type="ECO:0000313" key="5">
    <source>
        <dbReference type="EMBL" id="TPX73245.1"/>
    </source>
</evidence>
<evidence type="ECO:0000256" key="4">
    <source>
        <dbReference type="ARBA" id="ARBA00023002"/>
    </source>
</evidence>
<sequence length="516" mass="58960">MVTTFCVIGCGLGGLNAVIQTRRKFPNARIVLYEESDGAGGVWRWNRYPGCACDVPSHLYSLADEPNPEWDEHYADSPSIRAYLERVAEKHNIKDIARFNTRVTCLEWNDPTNQWKVTSTSKTTPETTEEWYDYVISANGPLHVPKYPSIHGLGDFTGPVVHTARWRDDVEFRGKRVAVIGTGASAVQAVPELTKVAKSMVVFQRHASWIMPKDEYKYSATVKWIFRNIPLAQRLWRIFIFLTMDFRYFVFVRKSWFSQRLEASVMKLVHTFIQENVRDLVKRKLATPNYPLGARRITPSNSYLKAIDDPKTTLISGDAISHIAPNNIIVTESGLKIPVDVIVLATGFELQDIFQNFKIVGRSSSSSSDTADNQVPLKKTPELAPELEHVFNMPHPRAYMSACVPQFPNLFLIMGPNSALGHSSVLIPMELQTKYILNLIRDSRNAGRTRVEATPAAMKRWNEFLKEGFVDTVWQADKSSWYFDGKGHNFTLWPFSVSYMMWVFKKRPDLRDFFQC</sequence>
<gene>
    <name evidence="5" type="ORF">CcCBS67573_g05494</name>
</gene>
<dbReference type="GO" id="GO:0004499">
    <property type="term" value="F:N,N-dimethylaniline monooxygenase activity"/>
    <property type="evidence" value="ECO:0007669"/>
    <property type="project" value="InterPro"/>
</dbReference>
<dbReference type="PANTHER" id="PTHR42877">
    <property type="entry name" value="L-ORNITHINE N(5)-MONOOXYGENASE-RELATED"/>
    <property type="match status" value="1"/>
</dbReference>
<protein>
    <recommendedName>
        <fullName evidence="7">FAD/NAD(P)-binding domain-containing protein</fullName>
    </recommendedName>
</protein>
<dbReference type="PANTHER" id="PTHR42877:SF4">
    <property type="entry name" value="FAD_NAD(P)-BINDING DOMAIN-CONTAINING PROTEIN-RELATED"/>
    <property type="match status" value="1"/>
</dbReference>
<keyword evidence="6" id="KW-1185">Reference proteome</keyword>
<keyword evidence="3" id="KW-0274">FAD</keyword>
<evidence type="ECO:0000256" key="3">
    <source>
        <dbReference type="ARBA" id="ARBA00022827"/>
    </source>
</evidence>
<dbReference type="Gene3D" id="3.50.50.60">
    <property type="entry name" value="FAD/NAD(P)-binding domain"/>
    <property type="match status" value="2"/>
</dbReference>
<dbReference type="OrthoDB" id="74360at2759"/>
<comment type="similarity">
    <text evidence="1">Belongs to the FAD-binding monooxygenase family.</text>
</comment>
<dbReference type="GO" id="GO:0050660">
    <property type="term" value="F:flavin adenine dinucleotide binding"/>
    <property type="evidence" value="ECO:0007669"/>
    <property type="project" value="InterPro"/>
</dbReference>
<reference evidence="5 6" key="1">
    <citation type="journal article" date="2019" name="Sci. Rep.">
        <title>Comparative genomics of chytrid fungi reveal insights into the obligate biotrophic and pathogenic lifestyle of Synchytrium endobioticum.</title>
        <authorList>
            <person name="van de Vossenberg B.T.L.H."/>
            <person name="Warris S."/>
            <person name="Nguyen H.D.T."/>
            <person name="van Gent-Pelzer M.P.E."/>
            <person name="Joly D.L."/>
            <person name="van de Geest H.C."/>
            <person name="Bonants P.J.M."/>
            <person name="Smith D.S."/>
            <person name="Levesque C.A."/>
            <person name="van der Lee T.A.J."/>
        </authorList>
    </citation>
    <scope>NUCLEOTIDE SEQUENCE [LARGE SCALE GENOMIC DNA]</scope>
    <source>
        <strain evidence="5 6">CBS 675.73</strain>
    </source>
</reference>
<proteinExistence type="inferred from homology"/>
<name>A0A507FBX6_9FUNG</name>
<comment type="caution">
    <text evidence="5">The sequence shown here is derived from an EMBL/GenBank/DDBJ whole genome shotgun (WGS) entry which is preliminary data.</text>
</comment>
<evidence type="ECO:0008006" key="7">
    <source>
        <dbReference type="Google" id="ProtNLM"/>
    </source>
</evidence>
<dbReference type="InterPro" id="IPR020946">
    <property type="entry name" value="Flavin_mOase-like"/>
</dbReference>
<evidence type="ECO:0000256" key="2">
    <source>
        <dbReference type="ARBA" id="ARBA00022630"/>
    </source>
</evidence>
<accession>A0A507FBX6</accession>
<keyword evidence="4" id="KW-0560">Oxidoreductase</keyword>
<dbReference type="Pfam" id="PF00743">
    <property type="entry name" value="FMO-like"/>
    <property type="match status" value="1"/>
</dbReference>
<dbReference type="SUPFAM" id="SSF51905">
    <property type="entry name" value="FAD/NAD(P)-binding domain"/>
    <property type="match status" value="2"/>
</dbReference>
<dbReference type="Proteomes" id="UP000320333">
    <property type="component" value="Unassembled WGS sequence"/>
</dbReference>
<dbReference type="EMBL" id="QEAP01000199">
    <property type="protein sequence ID" value="TPX73245.1"/>
    <property type="molecule type" value="Genomic_DNA"/>
</dbReference>
<dbReference type="AlphaFoldDB" id="A0A507FBX6"/>
<evidence type="ECO:0000313" key="6">
    <source>
        <dbReference type="Proteomes" id="UP000320333"/>
    </source>
</evidence>
<dbReference type="InterPro" id="IPR036188">
    <property type="entry name" value="FAD/NAD-bd_sf"/>
</dbReference>
<dbReference type="InterPro" id="IPR051209">
    <property type="entry name" value="FAD-bind_Monooxygenase_sf"/>
</dbReference>
<evidence type="ECO:0000256" key="1">
    <source>
        <dbReference type="ARBA" id="ARBA00010139"/>
    </source>
</evidence>
<dbReference type="PRINTS" id="PR00469">
    <property type="entry name" value="PNDRDTASEII"/>
</dbReference>
<organism evidence="5 6">
    <name type="scientific">Chytriomyces confervae</name>
    <dbReference type="NCBI Taxonomy" id="246404"/>
    <lineage>
        <taxon>Eukaryota</taxon>
        <taxon>Fungi</taxon>
        <taxon>Fungi incertae sedis</taxon>
        <taxon>Chytridiomycota</taxon>
        <taxon>Chytridiomycota incertae sedis</taxon>
        <taxon>Chytridiomycetes</taxon>
        <taxon>Chytridiales</taxon>
        <taxon>Chytriomycetaceae</taxon>
        <taxon>Chytriomyces</taxon>
    </lineage>
</organism>
<dbReference type="STRING" id="246404.A0A507FBX6"/>
<dbReference type="GO" id="GO:0050661">
    <property type="term" value="F:NADP binding"/>
    <property type="evidence" value="ECO:0007669"/>
    <property type="project" value="InterPro"/>
</dbReference>
<keyword evidence="2" id="KW-0285">Flavoprotein</keyword>